<dbReference type="RefSeq" id="WP_015926134.1">
    <property type="nucleotide sequence ID" value="NC_011898.1"/>
</dbReference>
<reference evidence="1 2" key="1">
    <citation type="submission" date="2009-01" db="EMBL/GenBank/DDBJ databases">
        <title>Complete sequence of Clostridium cellulolyticum H10.</title>
        <authorList>
            <consortium name="US DOE Joint Genome Institute"/>
            <person name="Lucas S."/>
            <person name="Copeland A."/>
            <person name="Lapidus A."/>
            <person name="Glavina del Rio T."/>
            <person name="Dalin E."/>
            <person name="Tice H."/>
            <person name="Bruce D."/>
            <person name="Goodwin L."/>
            <person name="Pitluck S."/>
            <person name="Chertkov O."/>
            <person name="Saunders E."/>
            <person name="Brettin T."/>
            <person name="Detter J.C."/>
            <person name="Han C."/>
            <person name="Larimer F."/>
            <person name="Land M."/>
            <person name="Hauser L."/>
            <person name="Kyrpides N."/>
            <person name="Ivanova N."/>
            <person name="Zhou J."/>
            <person name="Richardson P."/>
        </authorList>
    </citation>
    <scope>NUCLEOTIDE SEQUENCE [LARGE SCALE GENOMIC DNA]</scope>
    <source>
        <strain evidence="2">ATCC 35319 / DSM 5812 / JCM 6584 / H10</strain>
    </source>
</reference>
<name>B8I7J1_RUMCH</name>
<keyword evidence="2" id="KW-1185">Reference proteome</keyword>
<dbReference type="eggNOG" id="ENOG5033HEK">
    <property type="taxonomic scope" value="Bacteria"/>
</dbReference>
<dbReference type="AlphaFoldDB" id="B8I7J1"/>
<dbReference type="STRING" id="394503.Ccel_2760"/>
<accession>B8I7J1</accession>
<gene>
    <name evidence="1" type="ordered locus">Ccel_2760</name>
</gene>
<sequence length="195" mass="22166">MGSYIGIGFVYNGMSGERVEIELKNIVNFLISHNGNINSIKFSKDEYGNVWIQDSLNNKCIDDFYSSLCNGYFGELHITCSILSVQNLNVCIRIEKAKKYFGLLLDISEEELIGVNSSENINRITEEIIEFFNELYKASVFEYAICDNEAEIQYSPEEFQSIGEAVYSIAALPEKNKKSLKIIKNSWHIDGLTAR</sequence>
<proteinExistence type="predicted"/>
<organism evidence="1 2">
    <name type="scientific">Ruminiclostridium cellulolyticum (strain ATCC 35319 / DSM 5812 / JCM 6584 / H10)</name>
    <name type="common">Clostridium cellulolyticum</name>
    <dbReference type="NCBI Taxonomy" id="394503"/>
    <lineage>
        <taxon>Bacteria</taxon>
        <taxon>Bacillati</taxon>
        <taxon>Bacillota</taxon>
        <taxon>Clostridia</taxon>
        <taxon>Eubacteriales</taxon>
        <taxon>Oscillospiraceae</taxon>
        <taxon>Ruminiclostridium</taxon>
    </lineage>
</organism>
<evidence type="ECO:0000313" key="2">
    <source>
        <dbReference type="Proteomes" id="UP000001349"/>
    </source>
</evidence>
<protein>
    <submittedName>
        <fullName evidence="1">Uncharacterized protein</fullName>
    </submittedName>
</protein>
<dbReference type="EMBL" id="CP001348">
    <property type="protein sequence ID" value="ACL77062.1"/>
    <property type="molecule type" value="Genomic_DNA"/>
</dbReference>
<dbReference type="Proteomes" id="UP000001349">
    <property type="component" value="Chromosome"/>
</dbReference>
<dbReference type="Pfam" id="PF15600">
    <property type="entry name" value="Imm64"/>
    <property type="match status" value="1"/>
</dbReference>
<dbReference type="InterPro" id="IPR028951">
    <property type="entry name" value="Imm64"/>
</dbReference>
<dbReference type="HOGENOM" id="CLU_1394207_0_0_9"/>
<dbReference type="KEGG" id="cce:Ccel_2760"/>
<evidence type="ECO:0000313" key="1">
    <source>
        <dbReference type="EMBL" id="ACL77062.1"/>
    </source>
</evidence>